<reference evidence="2 3" key="1">
    <citation type="journal article" date="2018" name="Sci. Rep.">
        <title>Genomic signatures of local adaptation to the degree of environmental predictability in rotifers.</title>
        <authorList>
            <person name="Franch-Gras L."/>
            <person name="Hahn C."/>
            <person name="Garcia-Roger E.M."/>
            <person name="Carmona M.J."/>
            <person name="Serra M."/>
            <person name="Gomez A."/>
        </authorList>
    </citation>
    <scope>NUCLEOTIDE SEQUENCE [LARGE SCALE GENOMIC DNA]</scope>
    <source>
        <strain evidence="2">HYR1</strain>
    </source>
</reference>
<proteinExistence type="predicted"/>
<sequence length="161" mass="18353">MKTACTLFTRFNGHAIASLTSNSKAKNQVRKQAKNFRQELDLLLTTYKALIRPIIEYIPFIKYSASDARMMSLEKQQRKAERRRRGDLIQCYKIINGIEQLNLIGDCFKDNLNTGELRSTSDRTSIIRESKDSSNSTSIQLLHNPGSNSVEKIEIGSTHEE</sequence>
<evidence type="ECO:0000313" key="3">
    <source>
        <dbReference type="Proteomes" id="UP000276133"/>
    </source>
</evidence>
<protein>
    <submittedName>
        <fullName evidence="2">Uncharacterized protein</fullName>
    </submittedName>
</protein>
<evidence type="ECO:0000256" key="1">
    <source>
        <dbReference type="SAM" id="MobiDB-lite"/>
    </source>
</evidence>
<feature type="region of interest" description="Disordered" evidence="1">
    <location>
        <begin position="119"/>
        <end position="161"/>
    </location>
</feature>
<feature type="compositionally biased region" description="Basic and acidic residues" evidence="1">
    <location>
        <begin position="151"/>
        <end position="161"/>
    </location>
</feature>
<gene>
    <name evidence="2" type="ORF">BpHYR1_023559</name>
</gene>
<feature type="compositionally biased region" description="Basic and acidic residues" evidence="1">
    <location>
        <begin position="119"/>
        <end position="132"/>
    </location>
</feature>
<dbReference type="Proteomes" id="UP000276133">
    <property type="component" value="Unassembled WGS sequence"/>
</dbReference>
<comment type="caution">
    <text evidence="2">The sequence shown here is derived from an EMBL/GenBank/DDBJ whole genome shotgun (WGS) entry which is preliminary data.</text>
</comment>
<dbReference type="AlphaFoldDB" id="A0A3M7PYI1"/>
<evidence type="ECO:0000313" key="2">
    <source>
        <dbReference type="EMBL" id="RNA04187.1"/>
    </source>
</evidence>
<keyword evidence="3" id="KW-1185">Reference proteome</keyword>
<name>A0A3M7PYI1_BRAPC</name>
<feature type="compositionally biased region" description="Polar residues" evidence="1">
    <location>
        <begin position="133"/>
        <end position="150"/>
    </location>
</feature>
<dbReference type="EMBL" id="REGN01008204">
    <property type="protein sequence ID" value="RNA04187.1"/>
    <property type="molecule type" value="Genomic_DNA"/>
</dbReference>
<organism evidence="2 3">
    <name type="scientific">Brachionus plicatilis</name>
    <name type="common">Marine rotifer</name>
    <name type="synonym">Brachionus muelleri</name>
    <dbReference type="NCBI Taxonomy" id="10195"/>
    <lineage>
        <taxon>Eukaryota</taxon>
        <taxon>Metazoa</taxon>
        <taxon>Spiralia</taxon>
        <taxon>Gnathifera</taxon>
        <taxon>Rotifera</taxon>
        <taxon>Eurotatoria</taxon>
        <taxon>Monogononta</taxon>
        <taxon>Pseudotrocha</taxon>
        <taxon>Ploima</taxon>
        <taxon>Brachionidae</taxon>
        <taxon>Brachionus</taxon>
    </lineage>
</organism>
<accession>A0A3M7PYI1</accession>